<dbReference type="OMA" id="MSKHYDY"/>
<dbReference type="InterPro" id="IPR023753">
    <property type="entry name" value="FAD/NAD-binding_dom"/>
</dbReference>
<dbReference type="GO" id="GO:0005739">
    <property type="term" value="C:mitochondrion"/>
    <property type="evidence" value="ECO:0000318"/>
    <property type="project" value="GO_Central"/>
</dbReference>
<dbReference type="InterPro" id="IPR046952">
    <property type="entry name" value="GSHR/TRXR-like"/>
</dbReference>
<feature type="active site" description="Proton acceptor" evidence="10">
    <location>
        <position position="449"/>
    </location>
</feature>
<sequence length="460" mass="49740">MSNSNHFTYLVLGAGSGGIASARRAAKHLNARGKGDRIGVVEVTRTGGTCVNVGCVPKKVMWNTAFIKEMINASPSYGFKFGGEVKFEWPIIKKARDDYIKRLNGIYDNNLAKDGIVKLSGYGKFVGPKEIQVSGGEKYTADHILIATGGKPNVPDVPGKELGITSDGFFELEDLPKSTLVVGAGYIAVELAGVLHTLGSETTMAIRNEQFLRTFDDMLHHTLLTQMENDGVKFVKNSSIISLEKNADGKIVATTNNNVKLPPVECVIWAIGRDPNSLDIGLDKAGIQVDKNNFIKVDEFQNTTAPGVYAVGDVCGKLLLTPVAIAAGRRLSERLFNAKDGLKFEYENVATVIFSHPPIGTVGLTEKEAVEKYGKENIKCYNSTFVNMFYSVQSHKVKTSMKLVCQGENEKVVGIHIIGDSSDEIIQGFAVAVKMGATKSDLDNTCAIHPTAGEELVTMV</sequence>
<dbReference type="InterPro" id="IPR004099">
    <property type="entry name" value="Pyr_nucl-diS_OxRdtase_dimer"/>
</dbReference>
<dbReference type="GO" id="GO:0043295">
    <property type="term" value="F:glutathione binding"/>
    <property type="evidence" value="ECO:0007669"/>
    <property type="project" value="EnsemblProtists"/>
</dbReference>
<accession>F1A119</accession>
<dbReference type="PIRSF" id="PIRSF000350">
    <property type="entry name" value="Mercury_reductase_MerA"/>
    <property type="match status" value="1"/>
</dbReference>
<dbReference type="PRINTS" id="PR00411">
    <property type="entry name" value="PNDRDTASEI"/>
</dbReference>
<evidence type="ECO:0000313" key="17">
    <source>
        <dbReference type="EMBL" id="EGC30113.1"/>
    </source>
</evidence>
<evidence type="ECO:0000256" key="1">
    <source>
        <dbReference type="ARBA" id="ARBA00004496"/>
    </source>
</evidence>
<comment type="similarity">
    <text evidence="2 13">Belongs to the class-I pyridine nucleotide-disulfide oxidoreductase family.</text>
</comment>
<dbReference type="GO" id="GO:0050660">
    <property type="term" value="F:flavin adenine dinucleotide binding"/>
    <property type="evidence" value="ECO:0000318"/>
    <property type="project" value="GO_Central"/>
</dbReference>
<dbReference type="Pfam" id="PF07992">
    <property type="entry name" value="Pyr_redox_2"/>
    <property type="match status" value="1"/>
</dbReference>
<dbReference type="GO" id="GO:0031154">
    <property type="term" value="P:culmination involved in sorocarp development"/>
    <property type="evidence" value="ECO:0007669"/>
    <property type="project" value="EnsemblProtists"/>
</dbReference>
<evidence type="ECO:0000256" key="5">
    <source>
        <dbReference type="ARBA" id="ARBA00022827"/>
    </source>
</evidence>
<feature type="binding site" evidence="11">
    <location>
        <begin position="183"/>
        <end position="190"/>
    </location>
    <ligand>
        <name>NAD(+)</name>
        <dbReference type="ChEBI" id="CHEBI:57540"/>
    </ligand>
</feature>
<dbReference type="AlphaFoldDB" id="F1A119"/>
<dbReference type="GO" id="GO:0045454">
    <property type="term" value="P:cell redox homeostasis"/>
    <property type="evidence" value="ECO:0000318"/>
    <property type="project" value="GO_Central"/>
</dbReference>
<dbReference type="VEuPathDB" id="AmoebaDB:DICPUDRAFT_93030"/>
<dbReference type="Gene3D" id="3.30.390.30">
    <property type="match status" value="1"/>
</dbReference>
<evidence type="ECO:0000256" key="13">
    <source>
        <dbReference type="RuleBase" id="RU003691"/>
    </source>
</evidence>
<dbReference type="RefSeq" id="XP_003293365.1">
    <property type="nucleotide sequence ID" value="XM_003293317.1"/>
</dbReference>
<feature type="disulfide bond" description="Redox-active" evidence="12">
    <location>
        <begin position="50"/>
        <end position="55"/>
    </location>
</feature>
<dbReference type="Proteomes" id="UP000001064">
    <property type="component" value="Unassembled WGS sequence"/>
</dbReference>
<keyword evidence="3 14" id="KW-0963">Cytoplasm</keyword>
<dbReference type="SUPFAM" id="SSF55424">
    <property type="entry name" value="FAD/NAD-linked reductases, dimerisation (C-terminal) domain"/>
    <property type="match status" value="1"/>
</dbReference>
<dbReference type="PRINTS" id="PR00368">
    <property type="entry name" value="FADPNR"/>
</dbReference>
<dbReference type="InterPro" id="IPR036188">
    <property type="entry name" value="FAD/NAD-bd_sf"/>
</dbReference>
<feature type="domain" description="FAD/NAD(P)-binding" evidence="16">
    <location>
        <begin position="8"/>
        <end position="328"/>
    </location>
</feature>
<dbReference type="NCBIfam" id="NF004776">
    <property type="entry name" value="PRK06116.1"/>
    <property type="match status" value="1"/>
</dbReference>
<comment type="cofactor">
    <cofactor evidence="11">
        <name>FAD</name>
        <dbReference type="ChEBI" id="CHEBI:57692"/>
    </cofactor>
    <text evidence="11">Binds 1 FAD per subunit.</text>
</comment>
<evidence type="ECO:0000256" key="7">
    <source>
        <dbReference type="ARBA" id="ARBA00023002"/>
    </source>
</evidence>
<evidence type="ECO:0000256" key="2">
    <source>
        <dbReference type="ARBA" id="ARBA00007532"/>
    </source>
</evidence>
<dbReference type="NCBIfam" id="TIGR01421">
    <property type="entry name" value="gluta_reduc_1"/>
    <property type="match status" value="1"/>
</dbReference>
<dbReference type="Gene3D" id="3.50.50.60">
    <property type="entry name" value="FAD/NAD(P)-binding domain"/>
    <property type="match status" value="2"/>
</dbReference>
<keyword evidence="18" id="KW-1185">Reference proteome</keyword>
<evidence type="ECO:0000256" key="11">
    <source>
        <dbReference type="PIRSR" id="PIRSR000350-3"/>
    </source>
</evidence>
<dbReference type="SUPFAM" id="SSF51905">
    <property type="entry name" value="FAD/NAD(P)-binding domain"/>
    <property type="match status" value="1"/>
</dbReference>
<evidence type="ECO:0000259" key="15">
    <source>
        <dbReference type="Pfam" id="PF02852"/>
    </source>
</evidence>
<dbReference type="GO" id="GO:0005829">
    <property type="term" value="C:cytosol"/>
    <property type="evidence" value="ECO:0000318"/>
    <property type="project" value="GO_Central"/>
</dbReference>
<dbReference type="STRING" id="5786.F1A119"/>
<organism evidence="17 18">
    <name type="scientific">Dictyostelium purpureum</name>
    <name type="common">Slime mold</name>
    <dbReference type="NCBI Taxonomy" id="5786"/>
    <lineage>
        <taxon>Eukaryota</taxon>
        <taxon>Amoebozoa</taxon>
        <taxon>Evosea</taxon>
        <taxon>Eumycetozoa</taxon>
        <taxon>Dictyostelia</taxon>
        <taxon>Dictyosteliales</taxon>
        <taxon>Dictyosteliaceae</taxon>
        <taxon>Dictyostelium</taxon>
    </lineage>
</organism>
<protein>
    <recommendedName>
        <fullName evidence="14">Glutathione reductase</fullName>
        <ecNumber evidence="14">1.8.1.7</ecNumber>
    </recommendedName>
</protein>
<dbReference type="InterPro" id="IPR012999">
    <property type="entry name" value="Pyr_OxRdtase_I_AS"/>
</dbReference>
<evidence type="ECO:0000313" key="18">
    <source>
        <dbReference type="Proteomes" id="UP000001064"/>
    </source>
</evidence>
<evidence type="ECO:0000256" key="8">
    <source>
        <dbReference type="ARBA" id="ARBA00023157"/>
    </source>
</evidence>
<dbReference type="GO" id="GO:0006749">
    <property type="term" value="P:glutathione metabolic process"/>
    <property type="evidence" value="ECO:0000318"/>
    <property type="project" value="GO_Central"/>
</dbReference>
<evidence type="ECO:0000259" key="16">
    <source>
        <dbReference type="Pfam" id="PF07992"/>
    </source>
</evidence>
<dbReference type="eggNOG" id="KOG0405">
    <property type="taxonomic scope" value="Eukaryota"/>
</dbReference>
<evidence type="ECO:0000256" key="14">
    <source>
        <dbReference type="RuleBase" id="RU365016"/>
    </source>
</evidence>
<dbReference type="GO" id="GO:0050661">
    <property type="term" value="F:NADP binding"/>
    <property type="evidence" value="ECO:0007669"/>
    <property type="project" value="EnsemblProtists"/>
</dbReference>
<comment type="catalytic activity">
    <reaction evidence="14">
        <text>2 glutathione + NADP(+) = glutathione disulfide + NADPH + H(+)</text>
        <dbReference type="Rhea" id="RHEA:11740"/>
        <dbReference type="ChEBI" id="CHEBI:15378"/>
        <dbReference type="ChEBI" id="CHEBI:57783"/>
        <dbReference type="ChEBI" id="CHEBI:57925"/>
        <dbReference type="ChEBI" id="CHEBI:58297"/>
        <dbReference type="ChEBI" id="CHEBI:58349"/>
        <dbReference type="EC" id="1.8.1.7"/>
    </reaction>
</comment>
<dbReference type="FunFam" id="3.50.50.60:FF:000141">
    <property type="entry name" value="Glutathione reductase"/>
    <property type="match status" value="1"/>
</dbReference>
<feature type="domain" description="Pyridine nucleotide-disulphide oxidoreductase dimerisation" evidence="15">
    <location>
        <begin position="349"/>
        <end position="459"/>
    </location>
</feature>
<dbReference type="EC" id="1.8.1.7" evidence="14"/>
<dbReference type="InterPro" id="IPR006322">
    <property type="entry name" value="Glutathione_Rdtase_euk/bac"/>
</dbReference>
<dbReference type="GO" id="GO:0034599">
    <property type="term" value="P:cellular response to oxidative stress"/>
    <property type="evidence" value="ECO:0000318"/>
    <property type="project" value="GO_Central"/>
</dbReference>
<keyword evidence="11" id="KW-0520">NAD</keyword>
<dbReference type="FunFam" id="3.30.390.30:FF:000003">
    <property type="entry name" value="Glutathione reductase"/>
    <property type="match status" value="1"/>
</dbReference>
<evidence type="ECO:0000256" key="6">
    <source>
        <dbReference type="ARBA" id="ARBA00022857"/>
    </source>
</evidence>
<reference evidence="18" key="1">
    <citation type="journal article" date="2011" name="Genome Biol.">
        <title>Comparative genomics of the social amoebae Dictyostelium discoideum and Dictyostelium purpureum.</title>
        <authorList>
            <consortium name="US DOE Joint Genome Institute (JGI-PGF)"/>
            <person name="Sucgang R."/>
            <person name="Kuo A."/>
            <person name="Tian X."/>
            <person name="Salerno W."/>
            <person name="Parikh A."/>
            <person name="Feasley C.L."/>
            <person name="Dalin E."/>
            <person name="Tu H."/>
            <person name="Huang E."/>
            <person name="Barry K."/>
            <person name="Lindquist E."/>
            <person name="Shapiro H."/>
            <person name="Bruce D."/>
            <person name="Schmutz J."/>
            <person name="Salamov A."/>
            <person name="Fey P."/>
            <person name="Gaudet P."/>
            <person name="Anjard C."/>
            <person name="Babu M.M."/>
            <person name="Basu S."/>
            <person name="Bushmanova Y."/>
            <person name="van der Wel H."/>
            <person name="Katoh-Kurasawa M."/>
            <person name="Dinh C."/>
            <person name="Coutinho P.M."/>
            <person name="Saito T."/>
            <person name="Elias M."/>
            <person name="Schaap P."/>
            <person name="Kay R.R."/>
            <person name="Henrissat B."/>
            <person name="Eichinger L."/>
            <person name="Rivero F."/>
            <person name="Putnam N.H."/>
            <person name="West C.M."/>
            <person name="Loomis W.F."/>
            <person name="Chisholm R.L."/>
            <person name="Shaulsky G."/>
            <person name="Strassmann J.E."/>
            <person name="Queller D.C."/>
            <person name="Kuspa A."/>
            <person name="Grigoriev I.V."/>
        </authorList>
    </citation>
    <scope>NUCLEOTIDE SEQUENCE [LARGE SCALE GENOMIC DNA]</scope>
    <source>
        <strain evidence="18">QSDP1</strain>
    </source>
</reference>
<dbReference type="FunCoup" id="F1A119">
    <property type="interactions" value="819"/>
</dbReference>
<dbReference type="PANTHER" id="PTHR42737">
    <property type="entry name" value="GLUTATHIONE REDUCTASE"/>
    <property type="match status" value="1"/>
</dbReference>
<dbReference type="InterPro" id="IPR001100">
    <property type="entry name" value="Pyr_nuc-diS_OxRdtase"/>
</dbReference>
<dbReference type="PROSITE" id="PS00076">
    <property type="entry name" value="PYRIDINE_REDOX_1"/>
    <property type="match status" value="1"/>
</dbReference>
<feature type="binding site" evidence="11">
    <location>
        <position position="123"/>
    </location>
    <ligand>
        <name>FAD</name>
        <dbReference type="ChEBI" id="CHEBI:57692"/>
    </ligand>
</feature>
<comment type="function">
    <text evidence="14">Catalyzes the reduction of glutathione disulfide (GSSG) to reduced glutathione (GSH). Constitutes the major mechanism to maintain a high GSH:GSSG ratio in the cytosol.</text>
</comment>
<dbReference type="EMBL" id="GL871357">
    <property type="protein sequence ID" value="EGC30113.1"/>
    <property type="molecule type" value="Genomic_DNA"/>
</dbReference>
<feature type="binding site" evidence="11">
    <location>
        <position position="313"/>
    </location>
    <ligand>
        <name>FAD</name>
        <dbReference type="ChEBI" id="CHEBI:57692"/>
    </ligand>
</feature>
<evidence type="ECO:0000256" key="10">
    <source>
        <dbReference type="PIRSR" id="PIRSR000350-2"/>
    </source>
</evidence>
<keyword evidence="11" id="KW-0547">Nucleotide-binding</keyword>
<dbReference type="Pfam" id="PF02852">
    <property type="entry name" value="Pyr_redox_dim"/>
    <property type="match status" value="1"/>
</dbReference>
<proteinExistence type="inferred from homology"/>
<dbReference type="PANTHER" id="PTHR42737:SF2">
    <property type="entry name" value="GLUTATHIONE REDUCTASE"/>
    <property type="match status" value="1"/>
</dbReference>
<dbReference type="KEGG" id="dpp:DICPUDRAFT_93030"/>
<keyword evidence="5 11" id="KW-0274">FAD</keyword>
<keyword evidence="6 14" id="KW-0521">NADP</keyword>
<gene>
    <name evidence="17" type="ORF">DICPUDRAFT_93030</name>
</gene>
<dbReference type="OrthoDB" id="5956163at2759"/>
<feature type="binding site" evidence="11">
    <location>
        <position position="59"/>
    </location>
    <ligand>
        <name>FAD</name>
        <dbReference type="ChEBI" id="CHEBI:57692"/>
    </ligand>
</feature>
<keyword evidence="4 13" id="KW-0285">Flavoprotein</keyword>
<dbReference type="GO" id="GO:0004362">
    <property type="term" value="F:glutathione-disulfide reductase (NADPH) activity"/>
    <property type="evidence" value="ECO:0000318"/>
    <property type="project" value="GO_Central"/>
</dbReference>
<evidence type="ECO:0000256" key="12">
    <source>
        <dbReference type="PIRSR" id="PIRSR000350-4"/>
    </source>
</evidence>
<name>F1A119_DICPU</name>
<dbReference type="InterPro" id="IPR016156">
    <property type="entry name" value="FAD/NAD-linked_Rdtase_dimer_sf"/>
</dbReference>
<evidence type="ECO:0000256" key="3">
    <source>
        <dbReference type="ARBA" id="ARBA00022490"/>
    </source>
</evidence>
<comment type="subcellular location">
    <subcellularLocation>
        <location evidence="1 14">Cytoplasm</location>
    </subcellularLocation>
</comment>
<evidence type="ECO:0000256" key="4">
    <source>
        <dbReference type="ARBA" id="ARBA00022630"/>
    </source>
</evidence>
<dbReference type="InParanoid" id="F1A119"/>
<feature type="binding site" evidence="11">
    <location>
        <position position="272"/>
    </location>
    <ligand>
        <name>NAD(+)</name>
        <dbReference type="ChEBI" id="CHEBI:57540"/>
    </ligand>
</feature>
<keyword evidence="7 13" id="KW-0560">Oxidoreductase</keyword>
<evidence type="ECO:0000256" key="9">
    <source>
        <dbReference type="ARBA" id="ARBA00023284"/>
    </source>
</evidence>
<keyword evidence="8" id="KW-1015">Disulfide bond</keyword>
<keyword evidence="9 13" id="KW-0676">Redox-active center</keyword>
<dbReference type="GeneID" id="10511134"/>